<evidence type="ECO:0000313" key="2">
    <source>
        <dbReference type="EMBL" id="KAK2713343.1"/>
    </source>
</evidence>
<evidence type="ECO:0000313" key="3">
    <source>
        <dbReference type="Proteomes" id="UP001187531"/>
    </source>
</evidence>
<sequence length="1372" mass="159875">MHEYGFGRRNIHSRRKYSEENTLKILVDREENQLKSSTRLLGILEDLEKRFSDISNPLTLSYLASVLTQLQTEYYEEYHLYDYFSKHLHHFILPKIQSEVDTWNPLTDTIPIHSWVHPWIPLLGQNLDIVYPTIRQKLGYALINWHPSDKSARLVLEPWLTVFPKAHMDAFLIKHIVPKLAKELNAMTINPQSQVLDQWNWVMAWEDLLPIVQVTTMLEKFFFPKWLQVLATWLNHNPNYEEVTNWYKGWKVLFLENIAKHPSVYEQLTKALDIMNRAVQMASEAPPRVPQPFIPFPTRPALLPTPPPRINQPQSRVEMSMPSGFKDLVIRRCEERGILIMPVDRWQEGKQVYKCGSGFIYFDKNVIFAEDNGTRWIPISIHTLLETVGFVAGNQPQSQVEMSMPSGFKDLVIRRCEERGILIMPVDRWQEGKQVYKCGSGFIYFDKNVIFAEDNGTRWIPISIHTLLETVGFVAGNQPQSRVEMSMPSGFKDLVIRRCEERGILIMPVDRWQEGKQVYKCGSGFIYFDKNVIFAEDNGTRWIPISIHTLLETVGFVAGNQPQSRVEMSMLSGFKDLVIRRCEERGILIMPVDRRNIHSRRKYSEENTLKILVDREENQLKSSTRLLGILEDLEKRFSDISNPLTLSYLASVLTQLQTEYYEEYHLYDYFSKHLHHFILPKIQSEVDTWNPLTDTIPIHSWVHPWIPLLGQNLDIVYPTIRQKLGYALINWHPSDKSARLVLEPWLTVFPKAHMDAFLIKHIVPKLAKELNAMTINPQSQVLDQWNWVMAWEDLLPIVQVTTMLEKFFFPKWLQVLATWLNHNPNYEEVTNWYKGWKVLFLENIAKHPSVYEQLTKALDIMNRAVQMASEAPPRVPQPFIPFPTRPALLPTPPPRINQPQSRVEMSMPSGFKDLVIRRCEERGILIMPVDRWQEGKQVYKCGSGFIYFDKNVIFAEDNGTRWIPISIHTLLETVGFVAGNQPQSQVEMSMPSGFKDLVIRRCEERGILIMPVDRWQEGKQVYKCGSGFIYFDKNVIFAEDNGTRWIPISIHTLLETVGFVAGNQPQSRVEMSMPSGFKDLVIRRCEERGILIMPVDRWQEGKQVYKCGSGFIYFDKNVIFAEDNGTRWIPISIHTLLETVGFVAGNQPQSRVEMSMLSGFKDLVIRRCEERGILIMPVDRRNIHSRRKYSEENTLKILVDREENQLKSSTRLLGILEDLEKRFSDISNPLTLSYLASVLTQLQTEYYEEYHLYDYFSKHLHHFILPKIQSEVDTWNPLTDTIPIHSWVHPWIPLLGQNLDIVYPTIRQKLGYALINWHPSDKSARLVLEPWLTVFPKAHMDAFLIKHIVPKLAKELNAMTINPQSQVLDQWN</sequence>
<accession>A0AA88HQJ8</accession>
<reference evidence="2" key="1">
    <citation type="submission" date="2023-07" db="EMBL/GenBank/DDBJ databases">
        <title>Chromosome-level genome assembly of Artemia franciscana.</title>
        <authorList>
            <person name="Jo E."/>
        </authorList>
    </citation>
    <scope>NUCLEOTIDE SEQUENCE</scope>
    <source>
        <tissue evidence="2">Whole body</tissue>
    </source>
</reference>
<dbReference type="GO" id="GO:0071008">
    <property type="term" value="C:U2-type post-mRNA release spliceosomal complex"/>
    <property type="evidence" value="ECO:0007669"/>
    <property type="project" value="TreeGrafter"/>
</dbReference>
<feature type="domain" description="GCF C-terminal" evidence="1">
    <location>
        <begin position="88"/>
        <end position="230"/>
    </location>
</feature>
<protein>
    <recommendedName>
        <fullName evidence="1">GCF C-terminal domain-containing protein</fullName>
    </recommendedName>
</protein>
<feature type="domain" description="GCF C-terminal" evidence="1">
    <location>
        <begin position="1260"/>
        <end position="1372"/>
    </location>
</feature>
<dbReference type="EMBL" id="JAVRJZ010000014">
    <property type="protein sequence ID" value="KAK2713343.1"/>
    <property type="molecule type" value="Genomic_DNA"/>
</dbReference>
<dbReference type="InterPro" id="IPR045211">
    <property type="entry name" value="TFP11/STIP/Ntr1"/>
</dbReference>
<dbReference type="GO" id="GO:0000390">
    <property type="term" value="P:spliceosomal complex disassembly"/>
    <property type="evidence" value="ECO:0007669"/>
    <property type="project" value="InterPro"/>
</dbReference>
<comment type="caution">
    <text evidence="2">The sequence shown here is derived from an EMBL/GenBank/DDBJ whole genome shotgun (WGS) entry which is preliminary data.</text>
</comment>
<feature type="domain" description="GCF C-terminal" evidence="1">
    <location>
        <begin position="674"/>
        <end position="816"/>
    </location>
</feature>
<organism evidence="2 3">
    <name type="scientific">Artemia franciscana</name>
    <name type="common">Brine shrimp</name>
    <name type="synonym">Artemia sanfranciscana</name>
    <dbReference type="NCBI Taxonomy" id="6661"/>
    <lineage>
        <taxon>Eukaryota</taxon>
        <taxon>Metazoa</taxon>
        <taxon>Ecdysozoa</taxon>
        <taxon>Arthropoda</taxon>
        <taxon>Crustacea</taxon>
        <taxon>Branchiopoda</taxon>
        <taxon>Anostraca</taxon>
        <taxon>Artemiidae</taxon>
        <taxon>Artemia</taxon>
    </lineage>
</organism>
<name>A0AA88HQJ8_ARTSF</name>
<dbReference type="PANTHER" id="PTHR23329:SF1">
    <property type="entry name" value="TUFTELIN-INTERACTING PROTEIN 11"/>
    <property type="match status" value="1"/>
</dbReference>
<dbReference type="PANTHER" id="PTHR23329">
    <property type="entry name" value="TUFTELIN-INTERACTING PROTEIN 11-RELATED"/>
    <property type="match status" value="1"/>
</dbReference>
<evidence type="ECO:0000259" key="1">
    <source>
        <dbReference type="Pfam" id="PF07842"/>
    </source>
</evidence>
<keyword evidence="3" id="KW-1185">Reference proteome</keyword>
<gene>
    <name evidence="2" type="ORF">QYM36_009268</name>
</gene>
<dbReference type="Pfam" id="PF07842">
    <property type="entry name" value="GCFC"/>
    <property type="match status" value="3"/>
</dbReference>
<dbReference type="Proteomes" id="UP001187531">
    <property type="component" value="Unassembled WGS sequence"/>
</dbReference>
<proteinExistence type="predicted"/>
<dbReference type="InterPro" id="IPR022783">
    <property type="entry name" value="GCFC_dom"/>
</dbReference>